<evidence type="ECO:0000313" key="1">
    <source>
        <dbReference type="EMBL" id="TEB24904.1"/>
    </source>
</evidence>
<reference evidence="1 2" key="1">
    <citation type="journal article" date="2019" name="Nat. Ecol. Evol.">
        <title>Megaphylogeny resolves global patterns of mushroom evolution.</title>
        <authorList>
            <person name="Varga T."/>
            <person name="Krizsan K."/>
            <person name="Foldi C."/>
            <person name="Dima B."/>
            <person name="Sanchez-Garcia M."/>
            <person name="Sanchez-Ramirez S."/>
            <person name="Szollosi G.J."/>
            <person name="Szarkandi J.G."/>
            <person name="Papp V."/>
            <person name="Albert L."/>
            <person name="Andreopoulos W."/>
            <person name="Angelini C."/>
            <person name="Antonin V."/>
            <person name="Barry K.W."/>
            <person name="Bougher N.L."/>
            <person name="Buchanan P."/>
            <person name="Buyck B."/>
            <person name="Bense V."/>
            <person name="Catcheside P."/>
            <person name="Chovatia M."/>
            <person name="Cooper J."/>
            <person name="Damon W."/>
            <person name="Desjardin D."/>
            <person name="Finy P."/>
            <person name="Geml J."/>
            <person name="Haridas S."/>
            <person name="Hughes K."/>
            <person name="Justo A."/>
            <person name="Karasinski D."/>
            <person name="Kautmanova I."/>
            <person name="Kiss B."/>
            <person name="Kocsube S."/>
            <person name="Kotiranta H."/>
            <person name="LaButti K.M."/>
            <person name="Lechner B.E."/>
            <person name="Liimatainen K."/>
            <person name="Lipzen A."/>
            <person name="Lukacs Z."/>
            <person name="Mihaltcheva S."/>
            <person name="Morgado L.N."/>
            <person name="Niskanen T."/>
            <person name="Noordeloos M.E."/>
            <person name="Ohm R.A."/>
            <person name="Ortiz-Santana B."/>
            <person name="Ovrebo C."/>
            <person name="Racz N."/>
            <person name="Riley R."/>
            <person name="Savchenko A."/>
            <person name="Shiryaev A."/>
            <person name="Soop K."/>
            <person name="Spirin V."/>
            <person name="Szebenyi C."/>
            <person name="Tomsovsky M."/>
            <person name="Tulloss R.E."/>
            <person name="Uehling J."/>
            <person name="Grigoriev I.V."/>
            <person name="Vagvolgyi C."/>
            <person name="Papp T."/>
            <person name="Martin F.M."/>
            <person name="Miettinen O."/>
            <person name="Hibbett D.S."/>
            <person name="Nagy L.G."/>
        </authorList>
    </citation>
    <scope>NUCLEOTIDE SEQUENCE [LARGE SCALE GENOMIC DNA]</scope>
    <source>
        <strain evidence="1 2">FP101781</strain>
    </source>
</reference>
<dbReference type="EMBL" id="QPFP01000062">
    <property type="protein sequence ID" value="TEB24904.1"/>
    <property type="molecule type" value="Genomic_DNA"/>
</dbReference>
<sequence length="207" mass="22943">MASGIVGRRLLIRDGFVRVDEADAISMVAGPFASDWLPHVLLRTFDLASTLEFGFIQRVIIERMVNCTVCVSVNGRRFDDLVPHLSMPVLVYGCADMETTLPSLPVTTESMRENRHGVAGSVIHAGIRCGGFAFLGRVCICGLLGEGQRRKETKFRVADGTWILGCFDTSRQIVGWERQTLGKNDFRRPCGESEKLQLVNVYDGFLS</sequence>
<keyword evidence="2" id="KW-1185">Reference proteome</keyword>
<dbReference type="Proteomes" id="UP000298030">
    <property type="component" value="Unassembled WGS sequence"/>
</dbReference>
<proteinExistence type="predicted"/>
<protein>
    <submittedName>
        <fullName evidence="1">Uncharacterized protein</fullName>
    </submittedName>
</protein>
<dbReference type="AlphaFoldDB" id="A0A4Y7STH8"/>
<evidence type="ECO:0000313" key="2">
    <source>
        <dbReference type="Proteomes" id="UP000298030"/>
    </source>
</evidence>
<accession>A0A4Y7STH8</accession>
<name>A0A4Y7STH8_COPMI</name>
<organism evidence="1 2">
    <name type="scientific">Coprinellus micaceus</name>
    <name type="common">Glistening ink-cap mushroom</name>
    <name type="synonym">Coprinus micaceus</name>
    <dbReference type="NCBI Taxonomy" id="71717"/>
    <lineage>
        <taxon>Eukaryota</taxon>
        <taxon>Fungi</taxon>
        <taxon>Dikarya</taxon>
        <taxon>Basidiomycota</taxon>
        <taxon>Agaricomycotina</taxon>
        <taxon>Agaricomycetes</taxon>
        <taxon>Agaricomycetidae</taxon>
        <taxon>Agaricales</taxon>
        <taxon>Agaricineae</taxon>
        <taxon>Psathyrellaceae</taxon>
        <taxon>Coprinellus</taxon>
    </lineage>
</organism>
<comment type="caution">
    <text evidence="1">The sequence shown here is derived from an EMBL/GenBank/DDBJ whole genome shotgun (WGS) entry which is preliminary data.</text>
</comment>
<gene>
    <name evidence="1" type="ORF">FA13DRAFT_1714361</name>
</gene>